<feature type="domain" description="DUF6310" evidence="2">
    <location>
        <begin position="182"/>
        <end position="305"/>
    </location>
</feature>
<evidence type="ECO:0000313" key="4">
    <source>
        <dbReference type="Proteomes" id="UP000182719"/>
    </source>
</evidence>
<sequence>MVHRTSIALVLLLSACATTEQGPGARVSPRERVANLQRASQYPWADDGDCVVREASNGWPLLAEKCYPALDHDRVKFRDVTRRCAVASAGAVAVGVGLCVFAAPEIVVGAVIVTGAVVVAAAIQEELHAYERSAARDRAKPKTQARPSHQQQSMANGKPKPEGAPSGTDWFPPDPPGSSDPRERRPECAPRRASHRGGNVPHNECADRVPQNAFPGWDVLVHGKHFDALQLASRTLWEVKTDNFDTYTEDLRDIVVRSQVPEMQHERALALACGFGFKVGVRSPAHRAALLRQDPTLRIVVMDWC</sequence>
<name>A0A1H7XQW2_STIAU</name>
<dbReference type="PROSITE" id="PS51257">
    <property type="entry name" value="PROKAR_LIPOPROTEIN"/>
    <property type="match status" value="1"/>
</dbReference>
<dbReference type="Proteomes" id="UP000182719">
    <property type="component" value="Unassembled WGS sequence"/>
</dbReference>
<proteinExistence type="predicted"/>
<reference evidence="4" key="1">
    <citation type="submission" date="2016-10" db="EMBL/GenBank/DDBJ databases">
        <authorList>
            <person name="Varghese N."/>
            <person name="Submissions S."/>
        </authorList>
    </citation>
    <scope>NUCLEOTIDE SEQUENCE [LARGE SCALE GENOMIC DNA]</scope>
    <source>
        <strain evidence="4">DSM 17044</strain>
    </source>
</reference>
<gene>
    <name evidence="3" type="ORF">SAMN05444354_115109</name>
</gene>
<feature type="compositionally biased region" description="Polar residues" evidence="1">
    <location>
        <begin position="145"/>
        <end position="155"/>
    </location>
</feature>
<protein>
    <recommendedName>
        <fullName evidence="2">DUF6310 domain-containing protein</fullName>
    </recommendedName>
</protein>
<dbReference type="Pfam" id="PF19829">
    <property type="entry name" value="DUF6310"/>
    <property type="match status" value="1"/>
</dbReference>
<organism evidence="3 4">
    <name type="scientific">Stigmatella aurantiaca</name>
    <dbReference type="NCBI Taxonomy" id="41"/>
    <lineage>
        <taxon>Bacteria</taxon>
        <taxon>Pseudomonadati</taxon>
        <taxon>Myxococcota</taxon>
        <taxon>Myxococcia</taxon>
        <taxon>Myxococcales</taxon>
        <taxon>Cystobacterineae</taxon>
        <taxon>Archangiaceae</taxon>
        <taxon>Stigmatella</taxon>
    </lineage>
</organism>
<feature type="compositionally biased region" description="Basic and acidic residues" evidence="1">
    <location>
        <begin position="180"/>
        <end position="190"/>
    </location>
</feature>
<dbReference type="InterPro" id="IPR046277">
    <property type="entry name" value="DUF6310"/>
</dbReference>
<evidence type="ECO:0000313" key="3">
    <source>
        <dbReference type="EMBL" id="SEM35588.1"/>
    </source>
</evidence>
<accession>A0A1H7XQW2</accession>
<evidence type="ECO:0000259" key="2">
    <source>
        <dbReference type="Pfam" id="PF19829"/>
    </source>
</evidence>
<dbReference type="EMBL" id="FOAP01000015">
    <property type="protein sequence ID" value="SEM35588.1"/>
    <property type="molecule type" value="Genomic_DNA"/>
</dbReference>
<feature type="region of interest" description="Disordered" evidence="1">
    <location>
        <begin position="133"/>
        <end position="207"/>
    </location>
</feature>
<dbReference type="AlphaFoldDB" id="A0A1H7XQW2"/>
<evidence type="ECO:0000256" key="1">
    <source>
        <dbReference type="SAM" id="MobiDB-lite"/>
    </source>
</evidence>
<keyword evidence="4" id="KW-1185">Reference proteome</keyword>